<organism evidence="4 5">
    <name type="scientific">Lachancea quebecensis</name>
    <dbReference type="NCBI Taxonomy" id="1654605"/>
    <lineage>
        <taxon>Eukaryota</taxon>
        <taxon>Fungi</taxon>
        <taxon>Dikarya</taxon>
        <taxon>Ascomycota</taxon>
        <taxon>Saccharomycotina</taxon>
        <taxon>Saccharomycetes</taxon>
        <taxon>Saccharomycetales</taxon>
        <taxon>Saccharomycetaceae</taxon>
        <taxon>Lachancea</taxon>
    </lineage>
</organism>
<evidence type="ECO:0000313" key="4">
    <source>
        <dbReference type="EMBL" id="CUS23924.1"/>
    </source>
</evidence>
<keyword evidence="5" id="KW-1185">Reference proteome</keyword>
<keyword evidence="2" id="KW-0812">Transmembrane</keyword>
<accession>A0A0P1KVU0</accession>
<comment type="similarity">
    <text evidence="1">Belongs to the protein kinase superfamily. ADCK protein kinase family.</text>
</comment>
<dbReference type="PROSITE" id="PS50011">
    <property type="entry name" value="PROTEIN_KINASE_DOM"/>
    <property type="match status" value="1"/>
</dbReference>
<dbReference type="EMBL" id="LN890553">
    <property type="protein sequence ID" value="CUS23924.1"/>
    <property type="molecule type" value="Genomic_DNA"/>
</dbReference>
<name>A0A0P1KVU0_9SACH</name>
<dbReference type="InterPro" id="IPR000719">
    <property type="entry name" value="Prot_kinase_dom"/>
</dbReference>
<dbReference type="PANTHER" id="PTHR45890">
    <property type="entry name" value="AARF DOMAIN CONTAINING KINASE 2 (PREDICTED)"/>
    <property type="match status" value="1"/>
</dbReference>
<dbReference type="InterPro" id="IPR044095">
    <property type="entry name" value="ADCK2_dom"/>
</dbReference>
<evidence type="ECO:0000256" key="2">
    <source>
        <dbReference type="SAM" id="Phobius"/>
    </source>
</evidence>
<gene>
    <name evidence="4" type="ORF">LAQU0_S12e03092g</name>
</gene>
<dbReference type="InterPro" id="IPR052402">
    <property type="entry name" value="ADCK_kinase"/>
</dbReference>
<dbReference type="CDD" id="cd13971">
    <property type="entry name" value="ADCK2-like"/>
    <property type="match status" value="1"/>
</dbReference>
<sequence length="744" mass="84780">MRYLLPTRLGGPEGLWNLRSLGPLRSSVAIKGLKTLANVSKITSRRAFAVPHKPQHTFGSFARPNRTFLRSYTSSRNILGPTFEGAIGAINFKGSANSKSRVVHGLVDVERRSQSKNFIGLLSAIGAASAIALAAAATAFNESLTPDPEGDTFEMGLYTASQKELARIQDEKRQRALDRCTIRALQWLVRGWYAFKDAVLEPLLITSRFVQLALIFVPVFLLYPISFFGHRVHLDGTTTSVQTTHGARLWYAIIRRALELAGPSFIKLGQWAGSRTDIFSEGLCMELGNLHSHAKKHSLKFTAQEVCRALKINSLDEAFEHFDERPLGVGAIAQVYVGQLSHAFVSERKLELDPDGNRWCAIKIIHPHAARNISRDLRIMQFFADAIDMIPTMEWLSLPNEVEQFAILMRLQLDLRIECLNLMRFNDNFKRSFQVKFPRGFQELTTRQVLFEEYIYGFPMEEFLRAKDELGDTNLRKKVSHPFIDAFLQMLILDDFIHADLHPGNVMIRFVKSDKYHSKSISTEEECYEVVHRLKHKLKNKEESFLPELRQVLTEYTPQICFIDVGLVTELNTRNRTNFIALFDALARFDGYRAGELMIERSRTPETAIDKELFAIKVEKLVTKVKKRTFTLGTVSIGDLLDQMLSMVRGHHVRMEGDFVSVVVAILLLEGIGRQLDPDLDLFASSLPILREFGMKREGRSILQDIDTLSMWKIWLGLELRQFMNLSVKQMHDLVKTDQLCPNY</sequence>
<evidence type="ECO:0000313" key="5">
    <source>
        <dbReference type="Proteomes" id="UP000236544"/>
    </source>
</evidence>
<evidence type="ECO:0000259" key="3">
    <source>
        <dbReference type="PROSITE" id="PS50011"/>
    </source>
</evidence>
<dbReference type="AlphaFoldDB" id="A0A0P1KVU0"/>
<dbReference type="GO" id="GO:0004672">
    <property type="term" value="F:protein kinase activity"/>
    <property type="evidence" value="ECO:0007669"/>
    <property type="project" value="InterPro"/>
</dbReference>
<keyword evidence="2" id="KW-0472">Membrane</keyword>
<dbReference type="SUPFAM" id="SSF56112">
    <property type="entry name" value="Protein kinase-like (PK-like)"/>
    <property type="match status" value="1"/>
</dbReference>
<dbReference type="OrthoDB" id="1290869at2759"/>
<dbReference type="GO" id="GO:0005739">
    <property type="term" value="C:mitochondrion"/>
    <property type="evidence" value="ECO:0007669"/>
    <property type="project" value="TreeGrafter"/>
</dbReference>
<dbReference type="PANTHER" id="PTHR45890:SF1">
    <property type="entry name" value="AARF DOMAIN CONTAINING KINASE 2"/>
    <property type="match status" value="1"/>
</dbReference>
<dbReference type="Proteomes" id="UP000236544">
    <property type="component" value="Unassembled WGS sequence"/>
</dbReference>
<dbReference type="InterPro" id="IPR004147">
    <property type="entry name" value="ABC1_dom"/>
</dbReference>
<reference evidence="5" key="1">
    <citation type="submission" date="2015-10" db="EMBL/GenBank/DDBJ databases">
        <authorList>
            <person name="Devillers H."/>
        </authorList>
    </citation>
    <scope>NUCLEOTIDE SEQUENCE [LARGE SCALE GENOMIC DNA]</scope>
</reference>
<proteinExistence type="inferred from homology"/>
<keyword evidence="2" id="KW-1133">Transmembrane helix</keyword>
<evidence type="ECO:0000256" key="1">
    <source>
        <dbReference type="ARBA" id="ARBA00009670"/>
    </source>
</evidence>
<dbReference type="Pfam" id="PF03109">
    <property type="entry name" value="ABC1"/>
    <property type="match status" value="1"/>
</dbReference>
<feature type="domain" description="Protein kinase" evidence="3">
    <location>
        <begin position="321"/>
        <end position="690"/>
    </location>
</feature>
<dbReference type="GO" id="GO:0005524">
    <property type="term" value="F:ATP binding"/>
    <property type="evidence" value="ECO:0007669"/>
    <property type="project" value="InterPro"/>
</dbReference>
<protein>
    <submittedName>
        <fullName evidence="4">LAQU0S12e03092g1_1</fullName>
    </submittedName>
</protein>
<feature type="transmembrane region" description="Helical" evidence="2">
    <location>
        <begin position="118"/>
        <end position="140"/>
    </location>
</feature>
<dbReference type="InterPro" id="IPR011009">
    <property type="entry name" value="Kinase-like_dom_sf"/>
</dbReference>